<dbReference type="AlphaFoldDB" id="R7YID5"/>
<accession>R7YID5</accession>
<name>R7YID5_CONA1</name>
<organism evidence="1 2">
    <name type="scientific">Coniosporium apollinis (strain CBS 100218)</name>
    <name type="common">Rock-inhabiting black yeast</name>
    <dbReference type="NCBI Taxonomy" id="1168221"/>
    <lineage>
        <taxon>Eukaryota</taxon>
        <taxon>Fungi</taxon>
        <taxon>Dikarya</taxon>
        <taxon>Ascomycota</taxon>
        <taxon>Pezizomycotina</taxon>
        <taxon>Dothideomycetes</taxon>
        <taxon>Dothideomycetes incertae sedis</taxon>
        <taxon>Coniosporium</taxon>
    </lineage>
</organism>
<dbReference type="RefSeq" id="XP_007776982.1">
    <property type="nucleotide sequence ID" value="XM_007778792.1"/>
</dbReference>
<dbReference type="PANTHER" id="PTHR37542:SF3">
    <property type="entry name" value="PRION-INHIBITION AND PROPAGATION HELO DOMAIN-CONTAINING PROTEIN"/>
    <property type="match status" value="1"/>
</dbReference>
<dbReference type="InterPro" id="IPR011009">
    <property type="entry name" value="Kinase-like_dom_sf"/>
</dbReference>
<dbReference type="GeneID" id="19898192"/>
<reference evidence="2" key="1">
    <citation type="submission" date="2012-06" db="EMBL/GenBank/DDBJ databases">
        <title>The genome sequence of Coniosporium apollinis CBS 100218.</title>
        <authorList>
            <consortium name="The Broad Institute Genome Sequencing Platform"/>
            <person name="Cuomo C."/>
            <person name="Gorbushina A."/>
            <person name="Noack S."/>
            <person name="Walker B."/>
            <person name="Young S.K."/>
            <person name="Zeng Q."/>
            <person name="Gargeya S."/>
            <person name="Fitzgerald M."/>
            <person name="Haas B."/>
            <person name="Abouelleil A."/>
            <person name="Alvarado L."/>
            <person name="Arachchi H.M."/>
            <person name="Berlin A.M."/>
            <person name="Chapman S.B."/>
            <person name="Goldberg J."/>
            <person name="Griggs A."/>
            <person name="Gujja S."/>
            <person name="Hansen M."/>
            <person name="Howarth C."/>
            <person name="Imamovic A."/>
            <person name="Larimer J."/>
            <person name="McCowan C."/>
            <person name="Montmayeur A."/>
            <person name="Murphy C."/>
            <person name="Neiman D."/>
            <person name="Pearson M."/>
            <person name="Priest M."/>
            <person name="Roberts A."/>
            <person name="Saif S."/>
            <person name="Shea T."/>
            <person name="Sisk P."/>
            <person name="Sykes S."/>
            <person name="Wortman J."/>
            <person name="Nusbaum C."/>
            <person name="Birren B."/>
        </authorList>
    </citation>
    <scope>NUCLEOTIDE SEQUENCE [LARGE SCALE GENOMIC DNA]</scope>
    <source>
        <strain evidence="2">CBS 100218</strain>
    </source>
</reference>
<dbReference type="Gene3D" id="1.10.510.10">
    <property type="entry name" value="Transferase(Phosphotransferase) domain 1"/>
    <property type="match status" value="1"/>
</dbReference>
<protein>
    <recommendedName>
        <fullName evidence="3">Protein kinase domain-containing protein</fullName>
    </recommendedName>
</protein>
<dbReference type="Proteomes" id="UP000016924">
    <property type="component" value="Unassembled WGS sequence"/>
</dbReference>
<dbReference type="STRING" id="1168221.R7YID5"/>
<evidence type="ECO:0000313" key="1">
    <source>
        <dbReference type="EMBL" id="EON61665.1"/>
    </source>
</evidence>
<dbReference type="PANTHER" id="PTHR37542">
    <property type="entry name" value="HELO DOMAIN-CONTAINING PROTEIN-RELATED"/>
    <property type="match status" value="1"/>
</dbReference>
<keyword evidence="2" id="KW-1185">Reference proteome</keyword>
<dbReference type="OrthoDB" id="3942465at2759"/>
<evidence type="ECO:0008006" key="3">
    <source>
        <dbReference type="Google" id="ProtNLM"/>
    </source>
</evidence>
<dbReference type="eggNOG" id="ENOG502RXKN">
    <property type="taxonomic scope" value="Eukaryota"/>
</dbReference>
<dbReference type="HOGENOM" id="CLU_719643_0_0_1"/>
<evidence type="ECO:0000313" key="2">
    <source>
        <dbReference type="Proteomes" id="UP000016924"/>
    </source>
</evidence>
<dbReference type="SUPFAM" id="SSF56112">
    <property type="entry name" value="Protein kinase-like (PK-like)"/>
    <property type="match status" value="1"/>
</dbReference>
<sequence>MASHGDPASSHLYDALADLAPLKGSATHLSEPLSNHQRRKLLNLQDECFQIHNQDDPSTMAVWSKEVDDSTVKEAVFIEFKSYRNHDGDRDDKVRDDVLRLGKLLHDPKTPVRLHTRTCYGLTEDIDKGRIGFVYKLPWRLDVRGSHAQKARALTRQMPCSLESVIKTEQAPPLGDRFGLAKKLLEGVMLMHATGWVHKNIRSTSIMFFRKCPVSRSTPPFNWESPYLMGWGFSRSENFVVNVTRGGAEVGGSTQEHRIELDIYQHPDKRMDPYRRYQHAYDIYSLGLVLLELGLWKSLTATLPSAIRRRYYAADDERFPEDYFSAHGHILKHLQPLLVAQCGSIYASVVKAMLNTKSTKLDIEKQQQAESCLKLAAELSRCVA</sequence>
<proteinExistence type="predicted"/>
<gene>
    <name evidence="1" type="ORF">W97_00881</name>
</gene>
<dbReference type="EMBL" id="JH767556">
    <property type="protein sequence ID" value="EON61665.1"/>
    <property type="molecule type" value="Genomic_DNA"/>
</dbReference>